<reference evidence="2 3" key="1">
    <citation type="submission" date="2023-07" db="EMBL/GenBank/DDBJ databases">
        <title>Genomic Encyclopedia of Type Strains, Phase IV (KMG-IV): sequencing the most valuable type-strain genomes for metagenomic binning, comparative biology and taxonomic classification.</title>
        <authorList>
            <person name="Goeker M."/>
        </authorList>
    </citation>
    <scope>NUCLEOTIDE SEQUENCE [LARGE SCALE GENOMIC DNA]</scope>
    <source>
        <strain evidence="2 3">DSM 19013</strain>
    </source>
</reference>
<protein>
    <submittedName>
        <fullName evidence="2">RimJ/RimL family protein N-acetyltransferase</fullName>
    </submittedName>
</protein>
<feature type="domain" description="N-acetyltransferase" evidence="1">
    <location>
        <begin position="1"/>
        <end position="148"/>
    </location>
</feature>
<evidence type="ECO:0000313" key="2">
    <source>
        <dbReference type="EMBL" id="MDQ0446097.1"/>
    </source>
</evidence>
<dbReference type="Gene3D" id="3.40.630.30">
    <property type="match status" value="1"/>
</dbReference>
<dbReference type="PANTHER" id="PTHR43415">
    <property type="entry name" value="SPERMIDINE N(1)-ACETYLTRANSFERASE"/>
    <property type="match status" value="1"/>
</dbReference>
<dbReference type="InterPro" id="IPR000182">
    <property type="entry name" value="GNAT_dom"/>
</dbReference>
<proteinExistence type="predicted"/>
<dbReference type="EMBL" id="JAUSVP010000001">
    <property type="protein sequence ID" value="MDQ0446097.1"/>
    <property type="molecule type" value="Genomic_DNA"/>
</dbReference>
<dbReference type="SUPFAM" id="SSF55729">
    <property type="entry name" value="Acyl-CoA N-acyltransferases (Nat)"/>
    <property type="match status" value="1"/>
</dbReference>
<accession>A0ABU0HW22</accession>
<dbReference type="CDD" id="cd04301">
    <property type="entry name" value="NAT_SF"/>
    <property type="match status" value="1"/>
</dbReference>
<gene>
    <name evidence="2" type="ORF">QO012_000575</name>
</gene>
<dbReference type="RefSeq" id="WP_238203481.1">
    <property type="nucleotide sequence ID" value="NZ_BPQE01000013.1"/>
</dbReference>
<dbReference type="PROSITE" id="PS51186">
    <property type="entry name" value="GNAT"/>
    <property type="match status" value="1"/>
</dbReference>
<dbReference type="InterPro" id="IPR016181">
    <property type="entry name" value="Acyl_CoA_acyltransferase"/>
</dbReference>
<dbReference type="PANTHER" id="PTHR43415:SF3">
    <property type="entry name" value="GNAT-FAMILY ACETYLTRANSFERASE"/>
    <property type="match status" value="1"/>
</dbReference>
<evidence type="ECO:0000259" key="1">
    <source>
        <dbReference type="PROSITE" id="PS51186"/>
    </source>
</evidence>
<evidence type="ECO:0000313" key="3">
    <source>
        <dbReference type="Proteomes" id="UP001231124"/>
    </source>
</evidence>
<organism evidence="2 3">
    <name type="scientific">Methylobacterium aerolatum</name>
    <dbReference type="NCBI Taxonomy" id="418708"/>
    <lineage>
        <taxon>Bacteria</taxon>
        <taxon>Pseudomonadati</taxon>
        <taxon>Pseudomonadota</taxon>
        <taxon>Alphaproteobacteria</taxon>
        <taxon>Hyphomicrobiales</taxon>
        <taxon>Methylobacteriaceae</taxon>
        <taxon>Methylobacterium</taxon>
    </lineage>
</organism>
<comment type="caution">
    <text evidence="2">The sequence shown here is derived from an EMBL/GenBank/DDBJ whole genome shotgun (WGS) entry which is preliminary data.</text>
</comment>
<dbReference type="Proteomes" id="UP001231124">
    <property type="component" value="Unassembled WGS sequence"/>
</dbReference>
<sequence length="148" mass="16354">MEARHTQAVVRWRNEPEIARWFLTKHVFTAEGHLRWLEQAQQSGTDFNWVIEGPDGAPLGTIGLYDVDWQAGRAEIGRILVGEMSARGLGHARQAVEAILSAARDAGLREVHLVVKDENIGASKLYRSVGFTVSGHEDGSTLMAHDLN</sequence>
<name>A0ABU0HW22_9HYPH</name>
<keyword evidence="3" id="KW-1185">Reference proteome</keyword>
<dbReference type="Pfam" id="PF13302">
    <property type="entry name" value="Acetyltransf_3"/>
    <property type="match status" value="1"/>
</dbReference>